<dbReference type="GO" id="GO:0006207">
    <property type="term" value="P:'de novo' pyrimidine nucleobase biosynthetic process"/>
    <property type="evidence" value="ECO:0007669"/>
    <property type="project" value="InterPro"/>
</dbReference>
<comment type="caution">
    <text evidence="11">The sequence shown here is derived from an EMBL/GenBank/DDBJ whole genome shotgun (WGS) entry which is preliminary data.</text>
</comment>
<evidence type="ECO:0000256" key="6">
    <source>
        <dbReference type="ARBA" id="ARBA00043884"/>
    </source>
</evidence>
<comment type="subunit">
    <text evidence="8">Heterododecamer (2C3:3R2) of six catalytic PyrB chains organized as two trimers (C3), and six regulatory PyrI chains organized as three dimers (R2).</text>
</comment>
<evidence type="ECO:0000256" key="2">
    <source>
        <dbReference type="ARBA" id="ARBA00004852"/>
    </source>
</evidence>
<feature type="domain" description="Aspartate/ornithine carbamoyltransferase Asp/Orn-binding" evidence="9">
    <location>
        <begin position="164"/>
        <end position="308"/>
    </location>
</feature>
<feature type="binding site" evidence="8">
    <location>
        <position position="93"/>
    </location>
    <ligand>
        <name>L-aspartate</name>
        <dbReference type="ChEBI" id="CHEBI:29991"/>
    </ligand>
</feature>
<sequence>MTDASSLPLYPHRHLLGIRDLSPADIELLLDRADRAVAISRQSEKKTSTLRGRTQINLFYEASTRTQSSFELAGKRLGADVMNMSVASSSVKKGETLIDTAMTLNAMRPDILIIRHQSAGAAALLAQKVGCSVVNAGDGAHEHPTQALLDALTIRRAKGPLSKLIVAICGDILHSRVARSNIMLLNALGAQVRVVAPSTLLPSGVEKMGVIVTRSMAEGLKGADVVMMLRLQRERMEGAFVPSVREYFRYFGLDAEKLKAAKDDALVMHPGPMNRGVEIASEIADGPQSVIQEQVEMGVAVRMAVMEALLDPRRNHEGRGA</sequence>
<dbReference type="OrthoDB" id="9774690at2"/>
<dbReference type="Pfam" id="PF00185">
    <property type="entry name" value="OTCace"/>
    <property type="match status" value="1"/>
</dbReference>
<dbReference type="PROSITE" id="PS00097">
    <property type="entry name" value="CARBAMOYLTRANSFERASE"/>
    <property type="match status" value="1"/>
</dbReference>
<name>A0A2W7C2Y9_9HYPH</name>
<feature type="binding site" evidence="8">
    <location>
        <position position="176"/>
    </location>
    <ligand>
        <name>L-aspartate</name>
        <dbReference type="ChEBI" id="CHEBI:29991"/>
    </ligand>
</feature>
<organism evidence="11 12">
    <name type="scientific">Mesorhizobium kowhaii</name>
    <dbReference type="NCBI Taxonomy" id="1300272"/>
    <lineage>
        <taxon>Bacteria</taxon>
        <taxon>Pseudomonadati</taxon>
        <taxon>Pseudomonadota</taxon>
        <taxon>Alphaproteobacteria</taxon>
        <taxon>Hyphomicrobiales</taxon>
        <taxon>Phyllobacteriaceae</taxon>
        <taxon>Mesorhizobium</taxon>
    </lineage>
</organism>
<protein>
    <recommendedName>
        <fullName evidence="8">Aspartate carbamoyltransferase</fullName>
        <ecNumber evidence="8">2.1.3.2</ecNumber>
    </recommendedName>
    <alternativeName>
        <fullName evidence="8">Aspartate transcarbamylase</fullName>
        <shortName evidence="8">ATCase</shortName>
    </alternativeName>
</protein>
<dbReference type="UniPathway" id="UPA00070">
    <property type="reaction ID" value="UER00116"/>
</dbReference>
<dbReference type="PRINTS" id="PR00101">
    <property type="entry name" value="ATCASE"/>
</dbReference>
<dbReference type="EMBL" id="MZXV01000051">
    <property type="protein sequence ID" value="PZV36178.1"/>
    <property type="molecule type" value="Genomic_DNA"/>
</dbReference>
<dbReference type="InterPro" id="IPR006130">
    <property type="entry name" value="Asp/Orn_carbamoylTrfase"/>
</dbReference>
<dbReference type="GO" id="GO:0004070">
    <property type="term" value="F:aspartate carbamoyltransferase activity"/>
    <property type="evidence" value="ECO:0007669"/>
    <property type="project" value="UniProtKB-UniRule"/>
</dbReference>
<dbReference type="AlphaFoldDB" id="A0A2W7C2Y9"/>
<feature type="binding site" evidence="8">
    <location>
        <position position="66"/>
    </location>
    <ligand>
        <name>carbamoyl phosphate</name>
        <dbReference type="ChEBI" id="CHEBI:58228"/>
    </ligand>
</feature>
<dbReference type="HAMAP" id="MF_00001">
    <property type="entry name" value="Asp_carb_tr"/>
    <property type="match status" value="1"/>
</dbReference>
<feature type="binding site" evidence="8">
    <location>
        <position position="271"/>
    </location>
    <ligand>
        <name>carbamoyl phosphate</name>
        <dbReference type="ChEBI" id="CHEBI:58228"/>
    </ligand>
</feature>
<comment type="pathway">
    <text evidence="2 8">Pyrimidine metabolism; UMP biosynthesis via de novo pathway; (S)-dihydroorotate from bicarbonate: step 2/3.</text>
</comment>
<feature type="binding site" evidence="8">
    <location>
        <position position="65"/>
    </location>
    <ligand>
        <name>carbamoyl phosphate</name>
        <dbReference type="ChEBI" id="CHEBI:58228"/>
    </ligand>
</feature>
<comment type="similarity">
    <text evidence="3 8">Belongs to the aspartate/ornithine carbamoyltransferase superfamily. ATCase family.</text>
</comment>
<dbReference type="InterPro" id="IPR006132">
    <property type="entry name" value="Asp/Orn_carbamoyltranf_P-bd"/>
</dbReference>
<dbReference type="SUPFAM" id="SSF53671">
    <property type="entry name" value="Aspartate/ornithine carbamoyltransferase"/>
    <property type="match status" value="1"/>
</dbReference>
<dbReference type="Pfam" id="PF02729">
    <property type="entry name" value="OTCace_N"/>
    <property type="match status" value="1"/>
</dbReference>
<dbReference type="PRINTS" id="PR00100">
    <property type="entry name" value="AOTCASE"/>
</dbReference>
<dbReference type="NCBIfam" id="NF002032">
    <property type="entry name" value="PRK00856.1"/>
    <property type="match status" value="1"/>
</dbReference>
<feature type="binding site" evidence="8">
    <location>
        <position position="272"/>
    </location>
    <ligand>
        <name>carbamoyl phosphate</name>
        <dbReference type="ChEBI" id="CHEBI:58228"/>
    </ligand>
</feature>
<evidence type="ECO:0000259" key="9">
    <source>
        <dbReference type="Pfam" id="PF00185"/>
    </source>
</evidence>
<gene>
    <name evidence="8" type="primary">pyrB</name>
    <name evidence="11" type="ORF">B5V02_23525</name>
</gene>
<comment type="catalytic activity">
    <reaction evidence="7 8">
        <text>carbamoyl phosphate + L-aspartate = N-carbamoyl-L-aspartate + phosphate + H(+)</text>
        <dbReference type="Rhea" id="RHEA:20013"/>
        <dbReference type="ChEBI" id="CHEBI:15378"/>
        <dbReference type="ChEBI" id="CHEBI:29991"/>
        <dbReference type="ChEBI" id="CHEBI:32814"/>
        <dbReference type="ChEBI" id="CHEBI:43474"/>
        <dbReference type="ChEBI" id="CHEBI:58228"/>
        <dbReference type="EC" id="2.1.3.2"/>
    </reaction>
</comment>
<dbReference type="PANTHER" id="PTHR45753">
    <property type="entry name" value="ORNITHINE CARBAMOYLTRANSFERASE, MITOCHONDRIAL"/>
    <property type="match status" value="1"/>
</dbReference>
<evidence type="ECO:0000256" key="1">
    <source>
        <dbReference type="ARBA" id="ARBA00003822"/>
    </source>
</evidence>
<evidence type="ECO:0000256" key="3">
    <source>
        <dbReference type="ARBA" id="ARBA00008896"/>
    </source>
</evidence>
<dbReference type="InterPro" id="IPR036901">
    <property type="entry name" value="Asp/Orn_carbamoylTrfase_sf"/>
</dbReference>
<evidence type="ECO:0000256" key="5">
    <source>
        <dbReference type="ARBA" id="ARBA00022975"/>
    </source>
</evidence>
<dbReference type="GO" id="GO:0044205">
    <property type="term" value="P:'de novo' UMP biosynthetic process"/>
    <property type="evidence" value="ECO:0007669"/>
    <property type="project" value="UniProtKB-UniRule"/>
</dbReference>
<evidence type="ECO:0000259" key="10">
    <source>
        <dbReference type="Pfam" id="PF02729"/>
    </source>
</evidence>
<dbReference type="NCBIfam" id="TIGR00670">
    <property type="entry name" value="asp_carb_tr"/>
    <property type="match status" value="1"/>
</dbReference>
<evidence type="ECO:0000313" key="12">
    <source>
        <dbReference type="Proteomes" id="UP000248616"/>
    </source>
</evidence>
<feature type="domain" description="Aspartate/ornithine carbamoyltransferase carbamoyl-P binding" evidence="10">
    <location>
        <begin position="13"/>
        <end position="155"/>
    </location>
</feature>
<feature type="binding site" evidence="8">
    <location>
        <position position="230"/>
    </location>
    <ligand>
        <name>L-aspartate</name>
        <dbReference type="ChEBI" id="CHEBI:29991"/>
    </ligand>
</feature>
<keyword evidence="12" id="KW-1185">Reference proteome</keyword>
<proteinExistence type="inferred from homology"/>
<dbReference type="RefSeq" id="WP_111546505.1">
    <property type="nucleotide sequence ID" value="NZ_MZXV01000051.1"/>
</dbReference>
<dbReference type="FunFam" id="3.40.50.1370:FF:000007">
    <property type="entry name" value="Aspartate carbamoyltransferase"/>
    <property type="match status" value="1"/>
</dbReference>
<accession>A0A2W7C2Y9</accession>
<evidence type="ECO:0000256" key="7">
    <source>
        <dbReference type="ARBA" id="ARBA00048859"/>
    </source>
</evidence>
<dbReference type="PANTHER" id="PTHR45753:SF6">
    <property type="entry name" value="ASPARTATE CARBAMOYLTRANSFERASE"/>
    <property type="match status" value="1"/>
</dbReference>
<dbReference type="EC" id="2.1.3.2" evidence="8"/>
<evidence type="ECO:0000313" key="11">
    <source>
        <dbReference type="EMBL" id="PZV36178.1"/>
    </source>
</evidence>
<feature type="binding site" evidence="8">
    <location>
        <position position="146"/>
    </location>
    <ligand>
        <name>carbamoyl phosphate</name>
        <dbReference type="ChEBI" id="CHEBI:58228"/>
    </ligand>
</feature>
<dbReference type="GO" id="GO:0006520">
    <property type="term" value="P:amino acid metabolic process"/>
    <property type="evidence" value="ECO:0007669"/>
    <property type="project" value="InterPro"/>
</dbReference>
<evidence type="ECO:0000256" key="4">
    <source>
        <dbReference type="ARBA" id="ARBA00022679"/>
    </source>
</evidence>
<dbReference type="Gene3D" id="3.40.50.1370">
    <property type="entry name" value="Aspartate/ornithine carbamoyltransferase"/>
    <property type="match status" value="2"/>
</dbReference>
<dbReference type="InterPro" id="IPR006131">
    <property type="entry name" value="Asp_carbamoyltransf_Asp/Orn-bd"/>
</dbReference>
<evidence type="ECO:0000256" key="8">
    <source>
        <dbReference type="HAMAP-Rule" id="MF_00001"/>
    </source>
</evidence>
<dbReference type="GO" id="GO:0005829">
    <property type="term" value="C:cytosol"/>
    <property type="evidence" value="ECO:0007669"/>
    <property type="project" value="TreeGrafter"/>
</dbReference>
<comment type="function">
    <text evidence="1">Reversibly catalyzes the transfer of the carbamoyl group from carbamoyl phosphate (CP) to the N(epsilon) atom of ornithine (ORN) to produce L-citrulline.</text>
</comment>
<keyword evidence="5 8" id="KW-0665">Pyrimidine biosynthesis</keyword>
<comment type="function">
    <text evidence="6 8">Catalyzes the condensation of carbamoyl phosphate and aspartate to form carbamoyl aspartate and inorganic phosphate, the committed step in the de novo pyrimidine nucleotide biosynthesis pathway.</text>
</comment>
<feature type="binding site" evidence="8">
    <location>
        <position position="115"/>
    </location>
    <ligand>
        <name>carbamoyl phosphate</name>
        <dbReference type="ChEBI" id="CHEBI:58228"/>
    </ligand>
</feature>
<dbReference type="Proteomes" id="UP000248616">
    <property type="component" value="Unassembled WGS sequence"/>
</dbReference>
<dbReference type="GO" id="GO:0016597">
    <property type="term" value="F:amino acid binding"/>
    <property type="evidence" value="ECO:0007669"/>
    <property type="project" value="InterPro"/>
</dbReference>
<feature type="binding site" evidence="8">
    <location>
        <position position="143"/>
    </location>
    <ligand>
        <name>carbamoyl phosphate</name>
        <dbReference type="ChEBI" id="CHEBI:58228"/>
    </ligand>
</feature>
<reference evidence="12" key="1">
    <citation type="submission" date="2017-03" db="EMBL/GenBank/DDBJ databases">
        <authorList>
            <person name="Safronova V.I."/>
            <person name="Sazanova A.L."/>
            <person name="Chirak E.R."/>
        </authorList>
    </citation>
    <scope>NUCLEOTIDE SEQUENCE [LARGE SCALE GENOMIC DNA]</scope>
    <source>
        <strain evidence="12">Ach-343</strain>
    </source>
</reference>
<dbReference type="InterPro" id="IPR002082">
    <property type="entry name" value="Asp_carbamoyltransf"/>
</dbReference>
<keyword evidence="4 8" id="KW-0808">Transferase</keyword>